<proteinExistence type="predicted"/>
<dbReference type="Proteomes" id="UP000027002">
    <property type="component" value="Chromosome 1"/>
</dbReference>
<keyword evidence="1" id="KW-0732">Signal</keyword>
<dbReference type="AlphaFoldDB" id="A0A8E5MDC8"/>
<evidence type="ECO:0000313" key="2">
    <source>
        <dbReference type="EMBL" id="QUC15961.1"/>
    </source>
</evidence>
<protein>
    <submittedName>
        <fullName evidence="2">Uncharacterized protein</fullName>
    </submittedName>
</protein>
<feature type="signal peptide" evidence="1">
    <location>
        <begin position="1"/>
        <end position="19"/>
    </location>
</feature>
<organism evidence="2 3">
    <name type="scientific">Ustilaginoidea virens</name>
    <name type="common">Rice false smut fungus</name>
    <name type="synonym">Villosiclava virens</name>
    <dbReference type="NCBI Taxonomy" id="1159556"/>
    <lineage>
        <taxon>Eukaryota</taxon>
        <taxon>Fungi</taxon>
        <taxon>Dikarya</taxon>
        <taxon>Ascomycota</taxon>
        <taxon>Pezizomycotina</taxon>
        <taxon>Sordariomycetes</taxon>
        <taxon>Hypocreomycetidae</taxon>
        <taxon>Hypocreales</taxon>
        <taxon>Clavicipitaceae</taxon>
        <taxon>Ustilaginoidea</taxon>
    </lineage>
</organism>
<dbReference type="EMBL" id="CP072753">
    <property type="protein sequence ID" value="QUC15961.1"/>
    <property type="molecule type" value="Genomic_DNA"/>
</dbReference>
<dbReference type="KEGG" id="uvi:66060980"/>
<dbReference type="RefSeq" id="XP_042993634.1">
    <property type="nucleotide sequence ID" value="XM_043137700.1"/>
</dbReference>
<reference evidence="2" key="1">
    <citation type="submission" date="2020-03" db="EMBL/GenBank/DDBJ databases">
        <title>A mixture of massive structural variations and highly conserved coding sequences in Ustilaginoidea virens genome.</title>
        <authorList>
            <person name="Zhang K."/>
            <person name="Zhao Z."/>
            <person name="Zhang Z."/>
            <person name="Li Y."/>
            <person name="Hsiang T."/>
            <person name="Sun W."/>
        </authorList>
    </citation>
    <scope>NUCLEOTIDE SEQUENCE</scope>
    <source>
        <strain evidence="2">UV-8b</strain>
    </source>
</reference>
<name>A0A8E5MDC8_USTVR</name>
<keyword evidence="3" id="KW-1185">Reference proteome</keyword>
<gene>
    <name evidence="2" type="ORF">UV8b_00202</name>
</gene>
<feature type="chain" id="PRO_5034132019" evidence="1">
    <location>
        <begin position="20"/>
        <end position="106"/>
    </location>
</feature>
<sequence length="106" mass="10709">MRSPQMLSLAVALAAVATANPLPEQEAPTGGCTKTIAVLPPFTWGPTSTVWTTTTTLTRPVDCGGCTSVATRDIEVGPGPVVFFTTTVTATGPSTTTVLACATPTA</sequence>
<evidence type="ECO:0000313" key="3">
    <source>
        <dbReference type="Proteomes" id="UP000027002"/>
    </source>
</evidence>
<dbReference type="GeneID" id="66060980"/>
<evidence type="ECO:0000256" key="1">
    <source>
        <dbReference type="SAM" id="SignalP"/>
    </source>
</evidence>
<accession>A0A8E5MDC8</accession>